<evidence type="ECO:0000313" key="2">
    <source>
        <dbReference type="EMBL" id="CAE0237681.1"/>
    </source>
</evidence>
<protein>
    <submittedName>
        <fullName evidence="2">Uncharacterized protein</fullName>
    </submittedName>
</protein>
<keyword evidence="1" id="KW-0812">Transmembrane</keyword>
<proteinExistence type="predicted"/>
<dbReference type="EMBL" id="HBIA01019146">
    <property type="protein sequence ID" value="CAE0237681.1"/>
    <property type="molecule type" value="Transcribed_RNA"/>
</dbReference>
<name>A0A7S3CUC5_9SPIT</name>
<gene>
    <name evidence="2" type="ORF">SRAS04492_LOCUS9490</name>
</gene>
<reference evidence="2" key="1">
    <citation type="submission" date="2021-01" db="EMBL/GenBank/DDBJ databases">
        <authorList>
            <person name="Corre E."/>
            <person name="Pelletier E."/>
            <person name="Niang G."/>
            <person name="Scheremetjew M."/>
            <person name="Finn R."/>
            <person name="Kale V."/>
            <person name="Holt S."/>
            <person name="Cochrane G."/>
            <person name="Meng A."/>
            <person name="Brown T."/>
            <person name="Cohen L."/>
        </authorList>
    </citation>
    <scope>NUCLEOTIDE SEQUENCE</scope>
    <source>
        <strain evidence="2">Ras09</strain>
    </source>
</reference>
<sequence length="232" mass="28729">MTEYLYDRENPKSNFRQRLTGIEGFMYGNPNMNERADMIGRALAKETDGDFTKFVMKTAKPRDMAQKWRMFKNIARFVKNPFGYLFWKQMTITSQNRFRLTWFLLIWHLYQSFALYMLTKNKKEGMIHKWYWHIGMVNHYYGAPKSRYFFPADRKKNYVRYSNFHQMRQNKRTSMIHTNWWCRDQNFRKYFDMRKRNDIKPALSGFKDEPIYNEQMRQMQEWIDLRHSKQSK</sequence>
<feature type="transmembrane region" description="Helical" evidence="1">
    <location>
        <begin position="100"/>
        <end position="119"/>
    </location>
</feature>
<keyword evidence="1" id="KW-0472">Membrane</keyword>
<accession>A0A7S3CUC5</accession>
<evidence type="ECO:0000256" key="1">
    <source>
        <dbReference type="SAM" id="Phobius"/>
    </source>
</evidence>
<dbReference type="AlphaFoldDB" id="A0A7S3CUC5"/>
<keyword evidence="1" id="KW-1133">Transmembrane helix</keyword>
<organism evidence="2">
    <name type="scientific">Strombidium rassoulzadegani</name>
    <dbReference type="NCBI Taxonomy" id="1082188"/>
    <lineage>
        <taxon>Eukaryota</taxon>
        <taxon>Sar</taxon>
        <taxon>Alveolata</taxon>
        <taxon>Ciliophora</taxon>
        <taxon>Intramacronucleata</taxon>
        <taxon>Spirotrichea</taxon>
        <taxon>Oligotrichia</taxon>
        <taxon>Strombidiidae</taxon>
        <taxon>Strombidium</taxon>
    </lineage>
</organism>